<feature type="transmembrane region" description="Helical" evidence="1">
    <location>
        <begin position="6"/>
        <end position="23"/>
    </location>
</feature>
<keyword evidence="3" id="KW-1185">Reference proteome</keyword>
<reference evidence="2 3" key="1">
    <citation type="submission" date="2018-04" db="EMBL/GenBank/DDBJ databases">
        <title>Thalassorhabdus spongiae gen. nov., sp. nov., isolated from a marine sponge in South-West Iceland.</title>
        <authorList>
            <person name="Knobloch S."/>
            <person name="Daussin A."/>
            <person name="Johannsson R."/>
            <person name="Marteinsson V.T."/>
        </authorList>
    </citation>
    <scope>NUCLEOTIDE SEQUENCE [LARGE SCALE GENOMIC DNA]</scope>
    <source>
        <strain evidence="2 3">Hp12</strain>
    </source>
</reference>
<feature type="transmembrane region" description="Helical" evidence="1">
    <location>
        <begin position="30"/>
        <end position="51"/>
    </location>
</feature>
<dbReference type="OrthoDB" id="9786473at2"/>
<dbReference type="AlphaFoldDB" id="A0A2V1H5R8"/>
<dbReference type="InterPro" id="IPR058534">
    <property type="entry name" value="YjdF"/>
</dbReference>
<protein>
    <submittedName>
        <fullName evidence="2">DUF2238 domain-containing protein</fullName>
    </submittedName>
</protein>
<keyword evidence="1" id="KW-1133">Transmembrane helix</keyword>
<feature type="transmembrane region" description="Helical" evidence="1">
    <location>
        <begin position="57"/>
        <end position="77"/>
    </location>
</feature>
<evidence type="ECO:0000313" key="2">
    <source>
        <dbReference type="EMBL" id="PVZ71772.1"/>
    </source>
</evidence>
<proteinExistence type="predicted"/>
<dbReference type="PIRSF" id="PIRSF020606">
    <property type="entry name" value="UCP020606"/>
    <property type="match status" value="1"/>
</dbReference>
<gene>
    <name evidence="2" type="ORF">DC094_01725</name>
</gene>
<comment type="caution">
    <text evidence="2">The sequence shown here is derived from an EMBL/GenBank/DDBJ whole genome shotgun (WGS) entry which is preliminary data.</text>
</comment>
<keyword evidence="1" id="KW-0812">Transmembrane</keyword>
<name>A0A2V1H5R8_9GAMM</name>
<dbReference type="InterPro" id="IPR014509">
    <property type="entry name" value="YjdF-like"/>
</dbReference>
<accession>A0A2V1H5R8</accession>
<feature type="transmembrane region" description="Helical" evidence="1">
    <location>
        <begin position="174"/>
        <end position="191"/>
    </location>
</feature>
<evidence type="ECO:0000256" key="1">
    <source>
        <dbReference type="SAM" id="Phobius"/>
    </source>
</evidence>
<organism evidence="2 3">
    <name type="scientific">Pelagibaculum spongiae</name>
    <dbReference type="NCBI Taxonomy" id="2080658"/>
    <lineage>
        <taxon>Bacteria</taxon>
        <taxon>Pseudomonadati</taxon>
        <taxon>Pseudomonadota</taxon>
        <taxon>Gammaproteobacteria</taxon>
        <taxon>Oceanospirillales</taxon>
        <taxon>Pelagibaculum</taxon>
    </lineage>
</organism>
<sequence length="201" mass="22894">MAVSRFPSILALVFIVFFIVLGIDPVSREVWLAEVIPVVGVFLILLVSYPAFKFSNLAYLMMAFWMFWHTVGGHYTFANVPFGFVTDLLGSERNHFDRIGHFSVGFYAYPLMEYMTRRRFAGVLQASFMGLFFIMAVAAAYEIIEWQYAVIEGGEAGIEFLGSQGDIWDAQKDMLSDTLGALFSIVLFWMVRPDKKVRTVF</sequence>
<keyword evidence="1" id="KW-0472">Membrane</keyword>
<dbReference type="RefSeq" id="WP_116685360.1">
    <property type="nucleotide sequence ID" value="NZ_CAWNYD010000001.1"/>
</dbReference>
<feature type="transmembrane region" description="Helical" evidence="1">
    <location>
        <begin position="120"/>
        <end position="141"/>
    </location>
</feature>
<dbReference type="Pfam" id="PF09997">
    <property type="entry name" value="DUF2238"/>
    <property type="match status" value="1"/>
</dbReference>
<dbReference type="Proteomes" id="UP000244906">
    <property type="component" value="Unassembled WGS sequence"/>
</dbReference>
<evidence type="ECO:0000313" key="3">
    <source>
        <dbReference type="Proteomes" id="UP000244906"/>
    </source>
</evidence>
<dbReference type="EMBL" id="QDDL01000001">
    <property type="protein sequence ID" value="PVZ71772.1"/>
    <property type="molecule type" value="Genomic_DNA"/>
</dbReference>